<evidence type="ECO:0000256" key="7">
    <source>
        <dbReference type="ARBA" id="ARBA00023242"/>
    </source>
</evidence>
<keyword evidence="3" id="KW-0227">DNA damage</keyword>
<keyword evidence="11" id="KW-1185">Reference proteome</keyword>
<evidence type="ECO:0000256" key="5">
    <source>
        <dbReference type="ARBA" id="ARBA00023125"/>
    </source>
</evidence>
<feature type="domain" description="Uracil-DNA glycosylase-like" evidence="9">
    <location>
        <begin position="153"/>
        <end position="325"/>
    </location>
</feature>
<comment type="subcellular location">
    <subcellularLocation>
        <location evidence="1">Nucleus</location>
    </subcellularLocation>
</comment>
<sequence>MSMRAAVVSEQSESKTTEKKRKKFGPEHFSSYENNNSSRTRTRTRTQQVSPQNYYSSSATAPDTTHSKTVEEQQQQQGQEEQEELDEGLTVPVQVSSCSPVDSLQGGRGCEVLLRVVDELVEALSPLTFKAPVAFVYNPLVYAREPHEDYVHKYGGRKVEVLLIGMNPGPFGMAQTGVPFGDSVFVRNFLHVTGKVQSPESMHPKRPILGLTCPRREVSGQRLWGWVQARFGSPAQFFERFWVHNYCPLLFVEASGKNRTPDKLTAMEKDSVISACNMALRAIMALLQPRLVVGVGKYAGQRVKECAGPGVQVGDIMHPSPANPKANKDWGMLVESQLRALGVDL</sequence>
<evidence type="ECO:0000256" key="6">
    <source>
        <dbReference type="ARBA" id="ARBA00023204"/>
    </source>
</evidence>
<dbReference type="EMBL" id="OZ019907">
    <property type="protein sequence ID" value="CAK9207029.1"/>
    <property type="molecule type" value="Genomic_DNA"/>
</dbReference>
<dbReference type="PANTHER" id="PTHR13235:SF2">
    <property type="entry name" value="SINGLE-STRAND SELECTIVE MONOFUNCTIONAL URACIL DNA GLYCOSYLASE"/>
    <property type="match status" value="1"/>
</dbReference>
<dbReference type="CDD" id="cd19374">
    <property type="entry name" value="UDG-F3_SMUG1-like"/>
    <property type="match status" value="1"/>
</dbReference>
<evidence type="ECO:0000256" key="1">
    <source>
        <dbReference type="ARBA" id="ARBA00004123"/>
    </source>
</evidence>
<keyword evidence="5" id="KW-0238">DNA-binding</keyword>
<evidence type="ECO:0000313" key="10">
    <source>
        <dbReference type="EMBL" id="CAK9207029.1"/>
    </source>
</evidence>
<dbReference type="Proteomes" id="UP001497512">
    <property type="component" value="Chromosome 15"/>
</dbReference>
<evidence type="ECO:0000256" key="3">
    <source>
        <dbReference type="ARBA" id="ARBA00022763"/>
    </source>
</evidence>
<dbReference type="Gene3D" id="3.40.470.10">
    <property type="entry name" value="Uracil-DNA glycosylase-like domain"/>
    <property type="match status" value="1"/>
</dbReference>
<feature type="compositionally biased region" description="Polar residues" evidence="8">
    <location>
        <begin position="47"/>
        <end position="64"/>
    </location>
</feature>
<evidence type="ECO:0000256" key="4">
    <source>
        <dbReference type="ARBA" id="ARBA00022801"/>
    </source>
</evidence>
<reference evidence="10" key="1">
    <citation type="submission" date="2024-02" db="EMBL/GenBank/DDBJ databases">
        <authorList>
            <consortium name="ELIXIR-Norway"/>
            <consortium name="Elixir Norway"/>
        </authorList>
    </citation>
    <scope>NUCLEOTIDE SEQUENCE</scope>
</reference>
<feature type="region of interest" description="Disordered" evidence="8">
    <location>
        <begin position="1"/>
        <end position="89"/>
    </location>
</feature>
<organism evidence="10 11">
    <name type="scientific">Sphagnum troendelagicum</name>
    <dbReference type="NCBI Taxonomy" id="128251"/>
    <lineage>
        <taxon>Eukaryota</taxon>
        <taxon>Viridiplantae</taxon>
        <taxon>Streptophyta</taxon>
        <taxon>Embryophyta</taxon>
        <taxon>Bryophyta</taxon>
        <taxon>Sphagnophytina</taxon>
        <taxon>Sphagnopsida</taxon>
        <taxon>Sphagnales</taxon>
        <taxon>Sphagnaceae</taxon>
        <taxon>Sphagnum</taxon>
    </lineage>
</organism>
<gene>
    <name evidence="10" type="ORF">CSSPTR1EN2_LOCUS8644</name>
</gene>
<keyword evidence="4" id="KW-0378">Hydrolase</keyword>
<evidence type="ECO:0000313" key="11">
    <source>
        <dbReference type="Proteomes" id="UP001497512"/>
    </source>
</evidence>
<accession>A0ABP0TX22</accession>
<dbReference type="PANTHER" id="PTHR13235">
    <property type="entry name" value="SINGLE-STRAND SELECTIVE MONOFUNCTIONAL URACIL DNA GLYCOSYLASE"/>
    <property type="match status" value="1"/>
</dbReference>
<protein>
    <recommendedName>
        <fullName evidence="9">Uracil-DNA glycosylase-like domain-containing protein</fullName>
    </recommendedName>
</protein>
<comment type="similarity">
    <text evidence="2">Belongs to the uracil-DNA glycosylase (UDG) superfamily. SMUG1 family.</text>
</comment>
<evidence type="ECO:0000256" key="8">
    <source>
        <dbReference type="SAM" id="MobiDB-lite"/>
    </source>
</evidence>
<dbReference type="Pfam" id="PF03167">
    <property type="entry name" value="UDG"/>
    <property type="match status" value="1"/>
</dbReference>
<keyword evidence="6" id="KW-0234">DNA repair</keyword>
<evidence type="ECO:0000256" key="2">
    <source>
        <dbReference type="ARBA" id="ARBA00007889"/>
    </source>
</evidence>
<dbReference type="InterPro" id="IPR039134">
    <property type="entry name" value="SMUG1"/>
</dbReference>
<name>A0ABP0TX22_9BRYO</name>
<evidence type="ECO:0000259" key="9">
    <source>
        <dbReference type="Pfam" id="PF03167"/>
    </source>
</evidence>
<dbReference type="SUPFAM" id="SSF52141">
    <property type="entry name" value="Uracil-DNA glycosylase-like"/>
    <property type="match status" value="1"/>
</dbReference>
<keyword evidence="7" id="KW-0539">Nucleus</keyword>
<proteinExistence type="inferred from homology"/>
<dbReference type="InterPro" id="IPR036895">
    <property type="entry name" value="Uracil-DNA_glycosylase-like_sf"/>
</dbReference>
<dbReference type="InterPro" id="IPR005122">
    <property type="entry name" value="Uracil-DNA_glycosylase-like"/>
</dbReference>